<evidence type="ECO:0000256" key="1">
    <source>
        <dbReference type="SAM" id="MobiDB-lite"/>
    </source>
</evidence>
<feature type="compositionally biased region" description="Pro residues" evidence="1">
    <location>
        <begin position="1"/>
        <end position="14"/>
    </location>
</feature>
<dbReference type="OrthoDB" id="5401106at2759"/>
<gene>
    <name evidence="2" type="ORF">EX30DRAFT_371711</name>
</gene>
<feature type="region of interest" description="Disordered" evidence="1">
    <location>
        <begin position="834"/>
        <end position="944"/>
    </location>
</feature>
<feature type="region of interest" description="Disordered" evidence="1">
    <location>
        <begin position="361"/>
        <end position="394"/>
    </location>
</feature>
<feature type="compositionally biased region" description="Basic and acidic residues" evidence="1">
    <location>
        <begin position="227"/>
        <end position="239"/>
    </location>
</feature>
<organism evidence="2 3">
    <name type="scientific">Ascodesmis nigricans</name>
    <dbReference type="NCBI Taxonomy" id="341454"/>
    <lineage>
        <taxon>Eukaryota</taxon>
        <taxon>Fungi</taxon>
        <taxon>Dikarya</taxon>
        <taxon>Ascomycota</taxon>
        <taxon>Pezizomycotina</taxon>
        <taxon>Pezizomycetes</taxon>
        <taxon>Pezizales</taxon>
        <taxon>Ascodesmidaceae</taxon>
        <taxon>Ascodesmis</taxon>
    </lineage>
</organism>
<feature type="compositionally biased region" description="Low complexity" evidence="1">
    <location>
        <begin position="834"/>
        <end position="852"/>
    </location>
</feature>
<feature type="region of interest" description="Disordered" evidence="1">
    <location>
        <begin position="309"/>
        <end position="336"/>
    </location>
</feature>
<feature type="region of interest" description="Disordered" evidence="1">
    <location>
        <begin position="1"/>
        <end position="25"/>
    </location>
</feature>
<feature type="compositionally biased region" description="Low complexity" evidence="1">
    <location>
        <begin position="92"/>
        <end position="110"/>
    </location>
</feature>
<protein>
    <submittedName>
        <fullName evidence="2">Uncharacterized protein</fullName>
    </submittedName>
</protein>
<reference evidence="2 3" key="1">
    <citation type="submission" date="2019-04" db="EMBL/GenBank/DDBJ databases">
        <title>Comparative genomics and transcriptomics to analyze fruiting body development in filamentous ascomycetes.</title>
        <authorList>
            <consortium name="DOE Joint Genome Institute"/>
            <person name="Lutkenhaus R."/>
            <person name="Traeger S."/>
            <person name="Breuer J."/>
            <person name="Kuo A."/>
            <person name="Lipzen A."/>
            <person name="Pangilinan J."/>
            <person name="Dilworth D."/>
            <person name="Sandor L."/>
            <person name="Poggeler S."/>
            <person name="Barry K."/>
            <person name="Grigoriev I.V."/>
            <person name="Nowrousian M."/>
        </authorList>
    </citation>
    <scope>NUCLEOTIDE SEQUENCE [LARGE SCALE GENOMIC DNA]</scope>
    <source>
        <strain evidence="2 3">CBS 389.68</strain>
    </source>
</reference>
<dbReference type="Proteomes" id="UP000298138">
    <property type="component" value="Unassembled WGS sequence"/>
</dbReference>
<dbReference type="EMBL" id="ML220121">
    <property type="protein sequence ID" value="TGZ81005.1"/>
    <property type="molecule type" value="Genomic_DNA"/>
</dbReference>
<sequence>MRPPPPAYPPPPTPSAHALPAGYTITLSGPPEAVTKQQRLLPLSRNILCLPALTWSNPNPSTTPNPSNTKRSSGRNASRNGRSPSIESQDQSATTTRGRSGSRNSRTNAADQPCKPTMSQIRNSVLKLHQEFLHRYELAREFLESPRGLADSDRRIVIYNGSERDVKAVCIEGLRQGLKDDEEVEKVWHEILEGGVDSLLDYSDGHSTPRGNPGRSSRADSFLSGEGIKHTQNTDRLERGNSVSTTHSSIRSHSPLRTSFTSEEVGDFRRLSTHSFSRPRLAAPPFGALPPLPISEEVGLGVSFARHFEKTGEGGSEPDDAETQRADSTYSSAQDSILLPHVGEQGRLGPSLMLDFGFDAPSKHRRSSSPMRTNRVDSVIDPSTSLSPRRLPDRISNTPVEPLFPNLREDVVINLVPDATSEMDDFVEKLLTTDIARKHSTTSIHFAPLGFRISSPTVPSTPLTPGPFRLAPFKVFLTPEKSSLETQNEIRALLTKYIPPSNTAAETPATLEFPEASKWLLDSEGDLFAPLFSHGFEGLPETLCPSLDQILAVGADGRELKESTLVDETERQACGLASSLSEEIEGLGNHHGSRGCRVALKHTLRTMLSYVRSYPGVTIDDIAAGHFILPCLEQCLKQNPAIRLVVIEFDLKTGSQAILTLRSLLPPSLFKLLVIGEPSGSGSAHVGNGNRIYVRTSIGKTTMSFSALPSPLLKDKPRIRKLESAKMSVLARADSVGSPWTKPENHDYRACVAVAQNAIGARRIECGVIVSDSHSRENVNAVTSGSALGLSFPAPRSRSPTPTKTAPIVLPIRAPNKPPVLPIKTSSIPPVPSLPLSAVSSTHSSHLEVSSSNTRRGSTASHHSEARSEYHVKISSDCTMNFPPPPNARNHGIPRRDSDANSHGGGVSISSPVTTTTTTTTSIPKPPVHSPIKSPVKSRFKGFKKTSNAKANKILGKESKEEDDWRGGSYLIPDDEVESDDEAALELMDAEMRVETLQGLEMDGCLELSEDEMSPTHLRDRKTSKAWRLLGIGA</sequence>
<name>A0A4V3SIP7_9PEZI</name>
<dbReference type="InParanoid" id="A0A4V3SIP7"/>
<feature type="compositionally biased region" description="Polar residues" evidence="1">
    <location>
        <begin position="326"/>
        <end position="335"/>
    </location>
</feature>
<evidence type="ECO:0000313" key="2">
    <source>
        <dbReference type="EMBL" id="TGZ81005.1"/>
    </source>
</evidence>
<keyword evidence="3" id="KW-1185">Reference proteome</keyword>
<feature type="region of interest" description="Disordered" evidence="1">
    <location>
        <begin position="52"/>
        <end position="118"/>
    </location>
</feature>
<feature type="region of interest" description="Disordered" evidence="1">
    <location>
        <begin position="199"/>
        <end position="258"/>
    </location>
</feature>
<accession>A0A4V3SIP7</accession>
<evidence type="ECO:0000313" key="3">
    <source>
        <dbReference type="Proteomes" id="UP000298138"/>
    </source>
</evidence>
<dbReference type="AlphaFoldDB" id="A0A4V3SIP7"/>
<feature type="compositionally biased region" description="Basic and acidic residues" evidence="1">
    <location>
        <begin position="862"/>
        <end position="874"/>
    </location>
</feature>
<feature type="compositionally biased region" description="Low complexity" evidence="1">
    <location>
        <begin position="56"/>
        <end position="83"/>
    </location>
</feature>
<feature type="compositionally biased region" description="Polar residues" evidence="1">
    <location>
        <begin position="241"/>
        <end position="258"/>
    </location>
</feature>
<proteinExistence type="predicted"/>
<feature type="region of interest" description="Disordered" evidence="1">
    <location>
        <begin position="786"/>
        <end position="815"/>
    </location>
</feature>